<dbReference type="eggNOG" id="ENOG5033N2Y">
    <property type="taxonomic scope" value="Bacteria"/>
</dbReference>
<dbReference type="Proteomes" id="UP000005954">
    <property type="component" value="Unassembled WGS sequence"/>
</dbReference>
<name>A3SLL8_ROSNI</name>
<accession>A3SLL8</accession>
<protein>
    <submittedName>
        <fullName evidence="1">Uncharacterized protein</fullName>
    </submittedName>
</protein>
<dbReference type="EMBL" id="AALY01000001">
    <property type="protein sequence ID" value="EAP78249.1"/>
    <property type="molecule type" value="Genomic_DNA"/>
</dbReference>
<dbReference type="AlphaFoldDB" id="A3SLL8"/>
<gene>
    <name evidence="1" type="ORF">ISM_08130</name>
</gene>
<comment type="caution">
    <text evidence="1">The sequence shown here is derived from an EMBL/GenBank/DDBJ whole genome shotgun (WGS) entry which is preliminary data.</text>
</comment>
<organism evidence="1 2">
    <name type="scientific">Roseovarius nubinhibens (strain ATCC BAA-591 / DSM 15170 / ISM)</name>
    <dbReference type="NCBI Taxonomy" id="89187"/>
    <lineage>
        <taxon>Bacteria</taxon>
        <taxon>Pseudomonadati</taxon>
        <taxon>Pseudomonadota</taxon>
        <taxon>Alphaproteobacteria</taxon>
        <taxon>Rhodobacterales</taxon>
        <taxon>Roseobacteraceae</taxon>
        <taxon>Roseovarius</taxon>
    </lineage>
</organism>
<proteinExistence type="predicted"/>
<dbReference type="Gene3D" id="1.10.238.160">
    <property type="match status" value="1"/>
</dbReference>
<reference evidence="1 2" key="1">
    <citation type="submission" date="2005-12" db="EMBL/GenBank/DDBJ databases">
        <authorList>
            <person name="Moran M.A."/>
            <person name="Ferriera S."/>
            <person name="Johnson J."/>
            <person name="Kravitz S."/>
            <person name="Halpern A."/>
            <person name="Remington K."/>
            <person name="Beeson K."/>
            <person name="Tran B."/>
            <person name="Rogers Y.-H."/>
            <person name="Friedman R."/>
            <person name="Venter J.C."/>
        </authorList>
    </citation>
    <scope>NUCLEOTIDE SEQUENCE [LARGE SCALE GENOMIC DNA]</scope>
    <source>
        <strain evidence="2">ATCC BAA-591 / DSM 15170 / ISM</strain>
    </source>
</reference>
<dbReference type="STRING" id="89187.ISM_08130"/>
<sequence>MQQKGEAMTYLNLNQLSQKLGGRSRSSLYRDVEAGRIPEPIRLGGRPYWIESQVDDALIGQSQAA</sequence>
<evidence type="ECO:0000313" key="1">
    <source>
        <dbReference type="EMBL" id="EAP78249.1"/>
    </source>
</evidence>
<dbReference type="HOGENOM" id="CLU_2847143_0_0_5"/>
<evidence type="ECO:0000313" key="2">
    <source>
        <dbReference type="Proteomes" id="UP000005954"/>
    </source>
</evidence>
<keyword evidence="2" id="KW-1185">Reference proteome</keyword>